<accession>A0ABT7DMU1</accession>
<evidence type="ECO:0000256" key="2">
    <source>
        <dbReference type="PROSITE-ProRule" id="PRU00335"/>
    </source>
</evidence>
<evidence type="ECO:0000259" key="3">
    <source>
        <dbReference type="PROSITE" id="PS50977"/>
    </source>
</evidence>
<dbReference type="InterPro" id="IPR001647">
    <property type="entry name" value="HTH_TetR"/>
</dbReference>
<comment type="caution">
    <text evidence="4">The sequence shown here is derived from an EMBL/GenBank/DDBJ whole genome shotgun (WGS) entry which is preliminary data.</text>
</comment>
<organism evidence="4 5">
    <name type="scientific">Gordonibacter faecis</name>
    <dbReference type="NCBI Taxonomy" id="3047475"/>
    <lineage>
        <taxon>Bacteria</taxon>
        <taxon>Bacillati</taxon>
        <taxon>Actinomycetota</taxon>
        <taxon>Coriobacteriia</taxon>
        <taxon>Eggerthellales</taxon>
        <taxon>Eggerthellaceae</taxon>
        <taxon>Gordonibacter</taxon>
    </lineage>
</organism>
<dbReference type="Pfam" id="PF00440">
    <property type="entry name" value="TetR_N"/>
    <property type="match status" value="1"/>
</dbReference>
<dbReference type="PROSITE" id="PS50977">
    <property type="entry name" value="HTH_TETR_2"/>
    <property type="match status" value="1"/>
</dbReference>
<dbReference type="RefSeq" id="WP_283830822.1">
    <property type="nucleotide sequence ID" value="NZ_JASJEU010000003.1"/>
</dbReference>
<evidence type="ECO:0000256" key="1">
    <source>
        <dbReference type="ARBA" id="ARBA00023125"/>
    </source>
</evidence>
<dbReference type="InterPro" id="IPR009057">
    <property type="entry name" value="Homeodomain-like_sf"/>
</dbReference>
<proteinExistence type="predicted"/>
<evidence type="ECO:0000313" key="5">
    <source>
        <dbReference type="Proteomes" id="UP001232750"/>
    </source>
</evidence>
<dbReference type="EMBL" id="JASJEU010000003">
    <property type="protein sequence ID" value="MDJ1649490.1"/>
    <property type="molecule type" value="Genomic_DNA"/>
</dbReference>
<dbReference type="PANTHER" id="PTHR43479">
    <property type="entry name" value="ACREF/ENVCD OPERON REPRESSOR-RELATED"/>
    <property type="match status" value="1"/>
</dbReference>
<evidence type="ECO:0000313" key="4">
    <source>
        <dbReference type="EMBL" id="MDJ1649490.1"/>
    </source>
</evidence>
<sequence>MSANDAIERSFKKLLETTSYEKITVSAICEDAGVSRKTFYVRYRDKEAIVESLFDQHVMQPLRNLNELLSRDSARKLDSLFYEKMYESLFDERTYYENLVGPLRGHDDTFIRVVTNAIYAFNKDLIPKIGYRGSTVTADYIAYFFASSQAMFMQKWISDKMVLSPHELAELYGKMTSSFWRDLA</sequence>
<dbReference type="Proteomes" id="UP001232750">
    <property type="component" value="Unassembled WGS sequence"/>
</dbReference>
<feature type="domain" description="HTH tetR-type" evidence="3">
    <location>
        <begin position="1"/>
        <end position="61"/>
    </location>
</feature>
<dbReference type="InterPro" id="IPR039532">
    <property type="entry name" value="TetR_C_Firmicutes"/>
</dbReference>
<gene>
    <name evidence="4" type="ORF">QNJ86_01610</name>
</gene>
<dbReference type="PANTHER" id="PTHR43479:SF11">
    <property type="entry name" value="ACREF_ENVCD OPERON REPRESSOR-RELATED"/>
    <property type="match status" value="1"/>
</dbReference>
<dbReference type="InterPro" id="IPR050624">
    <property type="entry name" value="HTH-type_Tx_Regulator"/>
</dbReference>
<dbReference type="Gene3D" id="1.10.357.10">
    <property type="entry name" value="Tetracycline Repressor, domain 2"/>
    <property type="match status" value="1"/>
</dbReference>
<dbReference type="SUPFAM" id="SSF46689">
    <property type="entry name" value="Homeodomain-like"/>
    <property type="match status" value="1"/>
</dbReference>
<reference evidence="4 5" key="1">
    <citation type="submission" date="2023-05" db="EMBL/GenBank/DDBJ databases">
        <title>Gordonibacter KGMB12511T sp. nov., isolated from faeces of healthy Korean.</title>
        <authorList>
            <person name="Kim H.S."/>
            <person name="Kim J.-S."/>
            <person name="Suh M.K."/>
            <person name="Eom M.K."/>
            <person name="Do H.E."/>
            <person name="Lee J.-S."/>
        </authorList>
    </citation>
    <scope>NUCLEOTIDE SEQUENCE [LARGE SCALE GENOMIC DNA]</scope>
    <source>
        <strain evidence="4 5">KGMB12511</strain>
    </source>
</reference>
<dbReference type="Pfam" id="PF14278">
    <property type="entry name" value="TetR_C_8"/>
    <property type="match status" value="1"/>
</dbReference>
<protein>
    <submittedName>
        <fullName evidence="4">TetR/AcrR family transcriptional regulator</fullName>
    </submittedName>
</protein>
<keyword evidence="5" id="KW-1185">Reference proteome</keyword>
<feature type="DNA-binding region" description="H-T-H motif" evidence="2">
    <location>
        <begin position="24"/>
        <end position="43"/>
    </location>
</feature>
<keyword evidence="1 2" id="KW-0238">DNA-binding</keyword>
<name>A0ABT7DMU1_9ACTN</name>